<reference evidence="2 3" key="1">
    <citation type="journal article" date="2018" name="Front. Microbiol.">
        <title>Genome-Wide Analysis of Corynespora cassiicola Leaf Fall Disease Putative Effectors.</title>
        <authorList>
            <person name="Lopez D."/>
            <person name="Ribeiro S."/>
            <person name="Label P."/>
            <person name="Fumanal B."/>
            <person name="Venisse J.S."/>
            <person name="Kohler A."/>
            <person name="de Oliveira R.R."/>
            <person name="Labutti K."/>
            <person name="Lipzen A."/>
            <person name="Lail K."/>
            <person name="Bauer D."/>
            <person name="Ohm R.A."/>
            <person name="Barry K.W."/>
            <person name="Spatafora J."/>
            <person name="Grigoriev I.V."/>
            <person name="Martin F.M."/>
            <person name="Pujade-Renaud V."/>
        </authorList>
    </citation>
    <scope>NUCLEOTIDE SEQUENCE [LARGE SCALE GENOMIC DNA]</scope>
    <source>
        <strain evidence="2 3">Philippines</strain>
    </source>
</reference>
<keyword evidence="3" id="KW-1185">Reference proteome</keyword>
<organism evidence="2 3">
    <name type="scientific">Corynespora cassiicola Philippines</name>
    <dbReference type="NCBI Taxonomy" id="1448308"/>
    <lineage>
        <taxon>Eukaryota</taxon>
        <taxon>Fungi</taxon>
        <taxon>Dikarya</taxon>
        <taxon>Ascomycota</taxon>
        <taxon>Pezizomycotina</taxon>
        <taxon>Dothideomycetes</taxon>
        <taxon>Pleosporomycetidae</taxon>
        <taxon>Pleosporales</taxon>
        <taxon>Corynesporascaceae</taxon>
        <taxon>Corynespora</taxon>
    </lineage>
</organism>
<accession>A0A2T2NT65</accession>
<dbReference type="AlphaFoldDB" id="A0A2T2NT65"/>
<feature type="chain" id="PRO_5015411882" description="Glycoside hydrolase" evidence="1">
    <location>
        <begin position="17"/>
        <end position="296"/>
    </location>
</feature>
<evidence type="ECO:0008006" key="4">
    <source>
        <dbReference type="Google" id="ProtNLM"/>
    </source>
</evidence>
<evidence type="ECO:0000313" key="3">
    <source>
        <dbReference type="Proteomes" id="UP000240883"/>
    </source>
</evidence>
<protein>
    <recommendedName>
        <fullName evidence="4">Glycoside hydrolase</fullName>
    </recommendedName>
</protein>
<evidence type="ECO:0000313" key="2">
    <source>
        <dbReference type="EMBL" id="PSN68268.1"/>
    </source>
</evidence>
<gene>
    <name evidence="2" type="ORF">BS50DRAFT_573199</name>
</gene>
<dbReference type="OrthoDB" id="3716526at2759"/>
<dbReference type="Proteomes" id="UP000240883">
    <property type="component" value="Unassembled WGS sequence"/>
</dbReference>
<name>A0A2T2NT65_CORCC</name>
<keyword evidence="1" id="KW-0732">Signal</keyword>
<feature type="signal peptide" evidence="1">
    <location>
        <begin position="1"/>
        <end position="16"/>
    </location>
</feature>
<evidence type="ECO:0000256" key="1">
    <source>
        <dbReference type="SAM" id="SignalP"/>
    </source>
</evidence>
<proteinExistence type="predicted"/>
<dbReference type="EMBL" id="KZ678134">
    <property type="protein sequence ID" value="PSN68268.1"/>
    <property type="molecule type" value="Genomic_DNA"/>
</dbReference>
<sequence length="296" mass="32155">MKFSLPLLALAATAFATPITPRQSSSMPNRALWLWDSDLIKNSASLMQFLRVASAPNHDFTIVHALSNRGMDNPTWQNFIQKCTAQGIAVEALIGDKLWIIGRSTEAGPSFQDQLDWIEQYQASAPAGAKFSGIHLDVEPWGLDGWAANKGPYVDSLYSIVSEAKAFGKAHNLPVAADLPFWASQVPCKDSTMDICLLKNLDTVTFMTYRNTPSELLEVAKPAIETLKRVDPKKPVWLAVETSSSAPDVGLISYGGKSVETLLGDLSVVEANATKTYSNFAGIAVHSYEDFVSLSG</sequence>